<accession>A0A1R3G8T3</accession>
<organism evidence="1 2">
    <name type="scientific">Corchorus olitorius</name>
    <dbReference type="NCBI Taxonomy" id="93759"/>
    <lineage>
        <taxon>Eukaryota</taxon>
        <taxon>Viridiplantae</taxon>
        <taxon>Streptophyta</taxon>
        <taxon>Embryophyta</taxon>
        <taxon>Tracheophyta</taxon>
        <taxon>Spermatophyta</taxon>
        <taxon>Magnoliopsida</taxon>
        <taxon>eudicotyledons</taxon>
        <taxon>Gunneridae</taxon>
        <taxon>Pentapetalae</taxon>
        <taxon>rosids</taxon>
        <taxon>malvids</taxon>
        <taxon>Malvales</taxon>
        <taxon>Malvaceae</taxon>
        <taxon>Grewioideae</taxon>
        <taxon>Apeibeae</taxon>
        <taxon>Corchorus</taxon>
    </lineage>
</organism>
<keyword evidence="2" id="KW-1185">Reference proteome</keyword>
<reference evidence="2" key="1">
    <citation type="submission" date="2013-09" db="EMBL/GenBank/DDBJ databases">
        <title>Corchorus olitorius genome sequencing.</title>
        <authorList>
            <person name="Alam M."/>
            <person name="Haque M.S."/>
            <person name="Islam M.S."/>
            <person name="Emdad E.M."/>
            <person name="Islam M.M."/>
            <person name="Ahmed B."/>
            <person name="Halim A."/>
            <person name="Hossen Q.M.M."/>
            <person name="Hossain M.Z."/>
            <person name="Ahmed R."/>
            <person name="Khan M.M."/>
            <person name="Islam R."/>
            <person name="Rashid M.M."/>
            <person name="Khan S.A."/>
            <person name="Rahman M.S."/>
            <person name="Alam M."/>
            <person name="Yahiya A.S."/>
            <person name="Khan M.S."/>
            <person name="Azam M.S."/>
            <person name="Haque T."/>
            <person name="Lashkar M.Z.H."/>
            <person name="Akhand A.I."/>
            <person name="Morshed G."/>
            <person name="Roy S."/>
            <person name="Uddin K.S."/>
            <person name="Rabeya T."/>
            <person name="Hossain A.S."/>
            <person name="Chowdhury A."/>
            <person name="Snigdha A.R."/>
            <person name="Mortoza M.S."/>
            <person name="Matin S.A."/>
            <person name="Hoque S.M.E."/>
            <person name="Islam M.K."/>
            <person name="Roy D.K."/>
            <person name="Haider R."/>
            <person name="Moosa M.M."/>
            <person name="Elias S.M."/>
            <person name="Hasan A.M."/>
            <person name="Jahan S."/>
            <person name="Shafiuddin M."/>
            <person name="Mahmood N."/>
            <person name="Shommy N.S."/>
        </authorList>
    </citation>
    <scope>NUCLEOTIDE SEQUENCE [LARGE SCALE GENOMIC DNA]</scope>
    <source>
        <strain evidence="2">cv. O-4</strain>
    </source>
</reference>
<dbReference type="Proteomes" id="UP000187203">
    <property type="component" value="Unassembled WGS sequence"/>
</dbReference>
<evidence type="ECO:0000313" key="1">
    <source>
        <dbReference type="EMBL" id="OMO54508.1"/>
    </source>
</evidence>
<dbReference type="AlphaFoldDB" id="A0A1R3G8T3"/>
<protein>
    <submittedName>
        <fullName evidence="1">Uncharacterized protein</fullName>
    </submittedName>
</protein>
<comment type="caution">
    <text evidence="1">The sequence shown here is derived from an EMBL/GenBank/DDBJ whole genome shotgun (WGS) entry which is preliminary data.</text>
</comment>
<name>A0A1R3G8T3_9ROSI</name>
<proteinExistence type="predicted"/>
<dbReference type="EMBL" id="AWUE01023243">
    <property type="protein sequence ID" value="OMO54508.1"/>
    <property type="molecule type" value="Genomic_DNA"/>
</dbReference>
<gene>
    <name evidence="1" type="ORF">COLO4_36451</name>
</gene>
<sequence>MMNPSLDDLFLSFHPQPTNQTPAASVSQTRLPRAILYCSALVESPREGCRGCGKGGVREKMREGFSKMEVSVVSNLELCKIKDCEENSGRRAR</sequence>
<evidence type="ECO:0000313" key="2">
    <source>
        <dbReference type="Proteomes" id="UP000187203"/>
    </source>
</evidence>